<sequence>MPTQIKNEIANRTANEANGTQPNSGSYRGWRLGQGEEEVEEGRGGGNVCACAEAAKEN</sequence>
<keyword evidence="3" id="KW-1185">Reference proteome</keyword>
<gene>
    <name evidence="2" type="primary">Dgri\GH24625</name>
    <name evidence="2" type="ORF">Dgri_GH24625</name>
</gene>
<dbReference type="AlphaFoldDB" id="B4JMF7"/>
<dbReference type="HOGENOM" id="CLU_2981224_0_0_1"/>
<name>B4JMF7_DROGR</name>
<dbReference type="InParanoid" id="B4JMF7"/>
<dbReference type="EMBL" id="CH916371">
    <property type="protein sequence ID" value="EDV91900.1"/>
    <property type="molecule type" value="Genomic_DNA"/>
</dbReference>
<evidence type="ECO:0000256" key="1">
    <source>
        <dbReference type="SAM" id="MobiDB-lite"/>
    </source>
</evidence>
<accession>B4JMF7</accession>
<proteinExistence type="predicted"/>
<dbReference type="Proteomes" id="UP000001070">
    <property type="component" value="Unassembled WGS sequence"/>
</dbReference>
<organism evidence="3">
    <name type="scientific">Drosophila grimshawi</name>
    <name type="common">Hawaiian fruit fly</name>
    <name type="synonym">Idiomyia grimshawi</name>
    <dbReference type="NCBI Taxonomy" id="7222"/>
    <lineage>
        <taxon>Eukaryota</taxon>
        <taxon>Metazoa</taxon>
        <taxon>Ecdysozoa</taxon>
        <taxon>Arthropoda</taxon>
        <taxon>Hexapoda</taxon>
        <taxon>Insecta</taxon>
        <taxon>Pterygota</taxon>
        <taxon>Neoptera</taxon>
        <taxon>Endopterygota</taxon>
        <taxon>Diptera</taxon>
        <taxon>Brachycera</taxon>
        <taxon>Muscomorpha</taxon>
        <taxon>Ephydroidea</taxon>
        <taxon>Drosophilidae</taxon>
        <taxon>Drosophila</taxon>
        <taxon>Hawaiian Drosophila</taxon>
    </lineage>
</organism>
<feature type="compositionally biased region" description="Polar residues" evidence="1">
    <location>
        <begin position="1"/>
        <end position="26"/>
    </location>
</feature>
<evidence type="ECO:0000313" key="3">
    <source>
        <dbReference type="Proteomes" id="UP000001070"/>
    </source>
</evidence>
<reference evidence="2 3" key="1">
    <citation type="journal article" date="2007" name="Nature">
        <title>Evolution of genes and genomes on the Drosophila phylogeny.</title>
        <authorList>
            <consortium name="Drosophila 12 Genomes Consortium"/>
            <person name="Clark A.G."/>
            <person name="Eisen M.B."/>
            <person name="Smith D.R."/>
            <person name="Bergman C.M."/>
            <person name="Oliver B."/>
            <person name="Markow T.A."/>
            <person name="Kaufman T.C."/>
            <person name="Kellis M."/>
            <person name="Gelbart W."/>
            <person name="Iyer V.N."/>
            <person name="Pollard D.A."/>
            <person name="Sackton T.B."/>
            <person name="Larracuente A.M."/>
            <person name="Singh N.D."/>
            <person name="Abad J.P."/>
            <person name="Abt D.N."/>
            <person name="Adryan B."/>
            <person name="Aguade M."/>
            <person name="Akashi H."/>
            <person name="Anderson W.W."/>
            <person name="Aquadro C.F."/>
            <person name="Ardell D.H."/>
            <person name="Arguello R."/>
            <person name="Artieri C.G."/>
            <person name="Barbash D.A."/>
            <person name="Barker D."/>
            <person name="Barsanti P."/>
            <person name="Batterham P."/>
            <person name="Batzoglou S."/>
            <person name="Begun D."/>
            <person name="Bhutkar A."/>
            <person name="Blanco E."/>
            <person name="Bosak S.A."/>
            <person name="Bradley R.K."/>
            <person name="Brand A.D."/>
            <person name="Brent M.R."/>
            <person name="Brooks A.N."/>
            <person name="Brown R.H."/>
            <person name="Butlin R.K."/>
            <person name="Caggese C."/>
            <person name="Calvi B.R."/>
            <person name="Bernardo de Carvalho A."/>
            <person name="Caspi A."/>
            <person name="Castrezana S."/>
            <person name="Celniker S.E."/>
            <person name="Chang J.L."/>
            <person name="Chapple C."/>
            <person name="Chatterji S."/>
            <person name="Chinwalla A."/>
            <person name="Civetta A."/>
            <person name="Clifton S.W."/>
            <person name="Comeron J.M."/>
            <person name="Costello J.C."/>
            <person name="Coyne J.A."/>
            <person name="Daub J."/>
            <person name="David R.G."/>
            <person name="Delcher A.L."/>
            <person name="Delehaunty K."/>
            <person name="Do C.B."/>
            <person name="Ebling H."/>
            <person name="Edwards K."/>
            <person name="Eickbush T."/>
            <person name="Evans J.D."/>
            <person name="Filipski A."/>
            <person name="Findeiss S."/>
            <person name="Freyhult E."/>
            <person name="Fulton L."/>
            <person name="Fulton R."/>
            <person name="Garcia A.C."/>
            <person name="Gardiner A."/>
            <person name="Garfield D.A."/>
            <person name="Garvin B.E."/>
            <person name="Gibson G."/>
            <person name="Gilbert D."/>
            <person name="Gnerre S."/>
            <person name="Godfrey J."/>
            <person name="Good R."/>
            <person name="Gotea V."/>
            <person name="Gravely B."/>
            <person name="Greenberg A.J."/>
            <person name="Griffiths-Jones S."/>
            <person name="Gross S."/>
            <person name="Guigo R."/>
            <person name="Gustafson E.A."/>
            <person name="Haerty W."/>
            <person name="Hahn M.W."/>
            <person name="Halligan D.L."/>
            <person name="Halpern A.L."/>
            <person name="Halter G.M."/>
            <person name="Han M.V."/>
            <person name="Heger A."/>
            <person name="Hillier L."/>
            <person name="Hinrichs A.S."/>
            <person name="Holmes I."/>
            <person name="Hoskins R.A."/>
            <person name="Hubisz M.J."/>
            <person name="Hultmark D."/>
            <person name="Huntley M.A."/>
            <person name="Jaffe D.B."/>
            <person name="Jagadeeshan S."/>
            <person name="Jeck W.R."/>
            <person name="Johnson J."/>
            <person name="Jones C.D."/>
            <person name="Jordan W.C."/>
            <person name="Karpen G.H."/>
            <person name="Kataoka E."/>
            <person name="Keightley P.D."/>
            <person name="Kheradpour P."/>
            <person name="Kirkness E.F."/>
            <person name="Koerich L.B."/>
            <person name="Kristiansen K."/>
            <person name="Kudrna D."/>
            <person name="Kulathinal R.J."/>
            <person name="Kumar S."/>
            <person name="Kwok R."/>
            <person name="Lander E."/>
            <person name="Langley C.H."/>
            <person name="Lapoint R."/>
            <person name="Lazzaro B.P."/>
            <person name="Lee S.J."/>
            <person name="Levesque L."/>
            <person name="Li R."/>
            <person name="Lin C.F."/>
            <person name="Lin M.F."/>
            <person name="Lindblad-Toh K."/>
            <person name="Llopart A."/>
            <person name="Long M."/>
            <person name="Low L."/>
            <person name="Lozovsky E."/>
            <person name="Lu J."/>
            <person name="Luo M."/>
            <person name="Machado C.A."/>
            <person name="Makalowski W."/>
            <person name="Marzo M."/>
            <person name="Matsuda M."/>
            <person name="Matzkin L."/>
            <person name="McAllister B."/>
            <person name="McBride C.S."/>
            <person name="McKernan B."/>
            <person name="McKernan K."/>
            <person name="Mendez-Lago M."/>
            <person name="Minx P."/>
            <person name="Mollenhauer M.U."/>
            <person name="Montooth K."/>
            <person name="Mount S.M."/>
            <person name="Mu X."/>
            <person name="Myers E."/>
            <person name="Negre B."/>
            <person name="Newfeld S."/>
            <person name="Nielsen R."/>
            <person name="Noor M.A."/>
            <person name="O'Grady P."/>
            <person name="Pachter L."/>
            <person name="Papaceit M."/>
            <person name="Parisi M.J."/>
            <person name="Parisi M."/>
            <person name="Parts L."/>
            <person name="Pedersen J.S."/>
            <person name="Pesole G."/>
            <person name="Phillippy A.M."/>
            <person name="Ponting C.P."/>
            <person name="Pop M."/>
            <person name="Porcelli D."/>
            <person name="Powell J.R."/>
            <person name="Prohaska S."/>
            <person name="Pruitt K."/>
            <person name="Puig M."/>
            <person name="Quesneville H."/>
            <person name="Ram K.R."/>
            <person name="Rand D."/>
            <person name="Rasmussen M.D."/>
            <person name="Reed L.K."/>
            <person name="Reenan R."/>
            <person name="Reily A."/>
            <person name="Remington K.A."/>
            <person name="Rieger T.T."/>
            <person name="Ritchie M.G."/>
            <person name="Robin C."/>
            <person name="Rogers Y.H."/>
            <person name="Rohde C."/>
            <person name="Rozas J."/>
            <person name="Rubenfield M.J."/>
            <person name="Ruiz A."/>
            <person name="Russo S."/>
            <person name="Salzberg S.L."/>
            <person name="Sanchez-Gracia A."/>
            <person name="Saranga D.J."/>
            <person name="Sato H."/>
            <person name="Schaeffer S.W."/>
            <person name="Schatz M.C."/>
            <person name="Schlenke T."/>
            <person name="Schwartz R."/>
            <person name="Segarra C."/>
            <person name="Singh R.S."/>
            <person name="Sirot L."/>
            <person name="Sirota M."/>
            <person name="Sisneros N.B."/>
            <person name="Smith C.D."/>
            <person name="Smith T.F."/>
            <person name="Spieth J."/>
            <person name="Stage D.E."/>
            <person name="Stark A."/>
            <person name="Stephan W."/>
            <person name="Strausberg R.L."/>
            <person name="Strempel S."/>
            <person name="Sturgill D."/>
            <person name="Sutton G."/>
            <person name="Sutton G.G."/>
            <person name="Tao W."/>
            <person name="Teichmann S."/>
            <person name="Tobari Y.N."/>
            <person name="Tomimura Y."/>
            <person name="Tsolas J.M."/>
            <person name="Valente V.L."/>
            <person name="Venter E."/>
            <person name="Venter J.C."/>
            <person name="Vicario S."/>
            <person name="Vieira F.G."/>
            <person name="Vilella A.J."/>
            <person name="Villasante A."/>
            <person name="Walenz B."/>
            <person name="Wang J."/>
            <person name="Wasserman M."/>
            <person name="Watts T."/>
            <person name="Wilson D."/>
            <person name="Wilson R.K."/>
            <person name="Wing R.A."/>
            <person name="Wolfner M.F."/>
            <person name="Wong A."/>
            <person name="Wong G.K."/>
            <person name="Wu C.I."/>
            <person name="Wu G."/>
            <person name="Yamamoto D."/>
            <person name="Yang H.P."/>
            <person name="Yang S.P."/>
            <person name="Yorke J.A."/>
            <person name="Yoshida K."/>
            <person name="Zdobnov E."/>
            <person name="Zhang P."/>
            <person name="Zhang Y."/>
            <person name="Zimin A.V."/>
            <person name="Baldwin J."/>
            <person name="Abdouelleil A."/>
            <person name="Abdulkadir J."/>
            <person name="Abebe A."/>
            <person name="Abera B."/>
            <person name="Abreu J."/>
            <person name="Acer S.C."/>
            <person name="Aftuck L."/>
            <person name="Alexander A."/>
            <person name="An P."/>
            <person name="Anderson E."/>
            <person name="Anderson S."/>
            <person name="Arachi H."/>
            <person name="Azer M."/>
            <person name="Bachantsang P."/>
            <person name="Barry A."/>
            <person name="Bayul T."/>
            <person name="Berlin A."/>
            <person name="Bessette D."/>
            <person name="Bloom T."/>
            <person name="Blye J."/>
            <person name="Boguslavskiy L."/>
            <person name="Bonnet C."/>
            <person name="Boukhgalter B."/>
            <person name="Bourzgui I."/>
            <person name="Brown A."/>
            <person name="Cahill P."/>
            <person name="Channer S."/>
            <person name="Cheshatsang Y."/>
            <person name="Chuda L."/>
            <person name="Citroen M."/>
            <person name="Collymore A."/>
            <person name="Cooke P."/>
            <person name="Costello M."/>
            <person name="D'Aco K."/>
            <person name="Daza R."/>
            <person name="De Haan G."/>
            <person name="DeGray S."/>
            <person name="DeMaso C."/>
            <person name="Dhargay N."/>
            <person name="Dooley K."/>
            <person name="Dooley E."/>
            <person name="Doricent M."/>
            <person name="Dorje P."/>
            <person name="Dorjee K."/>
            <person name="Dupes A."/>
            <person name="Elong R."/>
            <person name="Falk J."/>
            <person name="Farina A."/>
            <person name="Faro S."/>
            <person name="Ferguson D."/>
            <person name="Fisher S."/>
            <person name="Foley C.D."/>
            <person name="Franke A."/>
            <person name="Friedrich D."/>
            <person name="Gadbois L."/>
            <person name="Gearin G."/>
            <person name="Gearin C.R."/>
            <person name="Giannoukos G."/>
            <person name="Goode T."/>
            <person name="Graham J."/>
            <person name="Grandbois E."/>
            <person name="Grewal S."/>
            <person name="Gyaltsen K."/>
            <person name="Hafez N."/>
            <person name="Hagos B."/>
            <person name="Hall J."/>
            <person name="Henson C."/>
            <person name="Hollinger A."/>
            <person name="Honan T."/>
            <person name="Huard M.D."/>
            <person name="Hughes L."/>
            <person name="Hurhula B."/>
            <person name="Husby M.E."/>
            <person name="Kamat A."/>
            <person name="Kanga B."/>
            <person name="Kashin S."/>
            <person name="Khazanovich D."/>
            <person name="Kisner P."/>
            <person name="Lance K."/>
            <person name="Lara M."/>
            <person name="Lee W."/>
            <person name="Lennon N."/>
            <person name="Letendre F."/>
            <person name="LeVine R."/>
            <person name="Lipovsky A."/>
            <person name="Liu X."/>
            <person name="Liu J."/>
            <person name="Liu S."/>
            <person name="Lokyitsang T."/>
            <person name="Lokyitsang Y."/>
            <person name="Lubonja R."/>
            <person name="Lui A."/>
            <person name="MacDonald P."/>
            <person name="Magnisalis V."/>
            <person name="Maru K."/>
            <person name="Matthews C."/>
            <person name="McCusker W."/>
            <person name="McDonough S."/>
            <person name="Mehta T."/>
            <person name="Meldrim J."/>
            <person name="Meneus L."/>
            <person name="Mihai O."/>
            <person name="Mihalev A."/>
            <person name="Mihova T."/>
            <person name="Mittelman R."/>
            <person name="Mlenga V."/>
            <person name="Montmayeur A."/>
            <person name="Mulrain L."/>
            <person name="Navidi A."/>
            <person name="Naylor J."/>
            <person name="Negash T."/>
            <person name="Nguyen T."/>
            <person name="Nguyen N."/>
            <person name="Nicol R."/>
            <person name="Norbu C."/>
            <person name="Norbu N."/>
            <person name="Novod N."/>
            <person name="O'Neill B."/>
            <person name="Osman S."/>
            <person name="Markiewicz E."/>
            <person name="Oyono O.L."/>
            <person name="Patti C."/>
            <person name="Phunkhang P."/>
            <person name="Pierre F."/>
            <person name="Priest M."/>
            <person name="Raghuraman S."/>
            <person name="Rege F."/>
            <person name="Reyes R."/>
            <person name="Rise C."/>
            <person name="Rogov P."/>
            <person name="Ross K."/>
            <person name="Ryan E."/>
            <person name="Settipalli S."/>
            <person name="Shea T."/>
            <person name="Sherpa N."/>
            <person name="Shi L."/>
            <person name="Shih D."/>
            <person name="Sparrow T."/>
            <person name="Spaulding J."/>
            <person name="Stalker J."/>
            <person name="Stange-Thomann N."/>
            <person name="Stavropoulos S."/>
            <person name="Stone C."/>
            <person name="Strader C."/>
            <person name="Tesfaye S."/>
            <person name="Thomson T."/>
            <person name="Thoulutsang Y."/>
            <person name="Thoulutsang D."/>
            <person name="Topham K."/>
            <person name="Topping I."/>
            <person name="Tsamla T."/>
            <person name="Vassiliev H."/>
            <person name="Vo A."/>
            <person name="Wangchuk T."/>
            <person name="Wangdi T."/>
            <person name="Weiand M."/>
            <person name="Wilkinson J."/>
            <person name="Wilson A."/>
            <person name="Yadav S."/>
            <person name="Young G."/>
            <person name="Yu Q."/>
            <person name="Zembek L."/>
            <person name="Zhong D."/>
            <person name="Zimmer A."/>
            <person name="Zwirko Z."/>
            <person name="Jaffe D.B."/>
            <person name="Alvarez P."/>
            <person name="Brockman W."/>
            <person name="Butler J."/>
            <person name="Chin C."/>
            <person name="Gnerre S."/>
            <person name="Grabherr M."/>
            <person name="Kleber M."/>
            <person name="Mauceli E."/>
            <person name="MacCallum I."/>
        </authorList>
    </citation>
    <scope>NUCLEOTIDE SEQUENCE [LARGE SCALE GENOMIC DNA]</scope>
    <source>
        <strain evidence="3">Tucson 15287-2541.00</strain>
    </source>
</reference>
<protein>
    <submittedName>
        <fullName evidence="2">GH24625</fullName>
    </submittedName>
</protein>
<evidence type="ECO:0000313" key="2">
    <source>
        <dbReference type="EMBL" id="EDV91900.1"/>
    </source>
</evidence>
<feature type="region of interest" description="Disordered" evidence="1">
    <location>
        <begin position="1"/>
        <end position="29"/>
    </location>
</feature>